<dbReference type="SUPFAM" id="SSF51445">
    <property type="entry name" value="(Trans)glycosidases"/>
    <property type="match status" value="1"/>
</dbReference>
<dbReference type="GO" id="GO:0016747">
    <property type="term" value="F:acyltransferase activity, transferring groups other than amino-acyl groups"/>
    <property type="evidence" value="ECO:0007669"/>
    <property type="project" value="InterPro"/>
</dbReference>
<evidence type="ECO:0000256" key="4">
    <source>
        <dbReference type="ARBA" id="ARBA00023295"/>
    </source>
</evidence>
<keyword evidence="2" id="KW-0378">Hydrolase</keyword>
<feature type="transmembrane region" description="Helical" evidence="5">
    <location>
        <begin position="1236"/>
        <end position="1260"/>
    </location>
</feature>
<dbReference type="InterPro" id="IPR017853">
    <property type="entry name" value="GH"/>
</dbReference>
<dbReference type="EMBL" id="JAAMPI010000111">
    <property type="protein sequence ID" value="KAF4635568.1"/>
    <property type="molecule type" value="Genomic_DNA"/>
</dbReference>
<keyword evidence="3" id="KW-0325">Glycoprotein</keyword>
<dbReference type="InterPro" id="IPR036881">
    <property type="entry name" value="Glyco_hydro_3_C_sf"/>
</dbReference>
<dbReference type="OrthoDB" id="4215304at2759"/>
<dbReference type="Gene3D" id="3.40.50.1700">
    <property type="entry name" value="Glycoside hydrolase family 3 C-terminal domain"/>
    <property type="match status" value="1"/>
</dbReference>
<feature type="transmembrane region" description="Helical" evidence="5">
    <location>
        <begin position="1202"/>
        <end position="1224"/>
    </location>
</feature>
<dbReference type="Pfam" id="PF01417">
    <property type="entry name" value="ENTH"/>
    <property type="match status" value="1"/>
</dbReference>
<keyword evidence="5" id="KW-1133">Transmembrane helix</keyword>
<dbReference type="Gene3D" id="1.25.40.90">
    <property type="match status" value="1"/>
</dbReference>
<evidence type="ECO:0000313" key="8">
    <source>
        <dbReference type="EMBL" id="KAF4635568.1"/>
    </source>
</evidence>
<comment type="similarity">
    <text evidence="1">Belongs to the glycosyl hydrolase 3 family.</text>
</comment>
<dbReference type="PROSITE" id="PS50942">
    <property type="entry name" value="ENTH"/>
    <property type="match status" value="1"/>
</dbReference>
<evidence type="ECO:0000256" key="2">
    <source>
        <dbReference type="ARBA" id="ARBA00022801"/>
    </source>
</evidence>
<feature type="transmembrane region" description="Helical" evidence="5">
    <location>
        <begin position="1160"/>
        <end position="1182"/>
    </location>
</feature>
<feature type="transmembrane region" description="Helical" evidence="5">
    <location>
        <begin position="1005"/>
        <end position="1026"/>
    </location>
</feature>
<dbReference type="InterPro" id="IPR000182">
    <property type="entry name" value="GNAT_dom"/>
</dbReference>
<feature type="transmembrane region" description="Helical" evidence="5">
    <location>
        <begin position="1114"/>
        <end position="1139"/>
    </location>
</feature>
<dbReference type="GO" id="GO:0009254">
    <property type="term" value="P:peptidoglycan turnover"/>
    <property type="evidence" value="ECO:0007669"/>
    <property type="project" value="TreeGrafter"/>
</dbReference>
<dbReference type="InterPro" id="IPR050226">
    <property type="entry name" value="NagZ_Beta-hexosaminidase"/>
</dbReference>
<keyword evidence="5" id="KW-0472">Membrane</keyword>
<dbReference type="PANTHER" id="PTHR30480:SF16">
    <property type="entry name" value="GLYCOSIDE HYDROLASE FAMILY 3 DOMAIN PROTEIN"/>
    <property type="match status" value="1"/>
</dbReference>
<feature type="domain" description="N-acetyltransferase" evidence="7">
    <location>
        <begin position="686"/>
        <end position="850"/>
    </location>
</feature>
<dbReference type="SMART" id="SM00273">
    <property type="entry name" value="ENTH"/>
    <property type="match status" value="1"/>
</dbReference>
<dbReference type="Pfam" id="PF00933">
    <property type="entry name" value="Glyco_hydro_3"/>
    <property type="match status" value="1"/>
</dbReference>
<sequence>MESLSNHATPWSEEELRAKVGQLFIVGFHGHVPSEDIKTLITTHKIGTVILFQRNVQSETQLLSLTNSLQEIAKSAGHSQDLFIAIDQENGLITRIKSPIAAQLPGSMALGATKDTSNAYKVALATAETLKKFGINMNYAPIADVNSEPKNPVIGVRSVSDDPEAVGRFVSGQIKGLREGGIVPCVKHFPGHGDTAVDSHYGLPVISKSKAMINACELIPFRRATAENVDAVMTAHIVMSGIEGPSMDHNEESKKLPASLNPSAIQILRNEMQYKGLIISDCLEMDGVRAPYGTEKAAVMALKAGTDCVMICHTMAAQVGAIELVLKAVKSGELFQQAIQASVDRISRLKSQYLSTAEKFILASTLENSESRRNWGLTSNDPWAPPESEMSEVAQRSKISSNDFYEIMDMLDKQLNDKDKKWRNALRALKILAYCLREGSELFVTWTRKNIYIIKALGEFQYIDQDGQDVGQNVRVTAKELTSLILDEDRLRNERSDNKKHFQLASEIYAKSTTVVRSEPGIFPLPSSPGSKIVFVSPGKTAAGGGAVEGGEKQTREPYTPATYLDLLRVHNQAIVEIRFFDGVPLTYESEKALKDSEFVVLATRNASLSPYQKELGLLLGKKLGRKLIVISTCDPYDFLEEIEEIKNYIAIYEPTIPAFRSAVDVIFGNIKPSGSLPVGIVTPKHHIRPFTGTTEDIDGIWAMWQEIFPKWRIEKQRLEKFLSRGTHLLHKDGFCMTYIVEPSHGMIAIIGVLAPSRGKGIGTALVKRARAELRAEAIANGSRDLLCLGIGSVFPRLWPGVPIDFPQETKDFFLHRGFRKSTKPTARDLYRDITKDVAPPDIVERISKLPLKFAPWSPDMYAECMTKQRANFKNIGWVKAYEDLAKANQHHEVMVAFDEDGAQVGWTLMCSPSALVSNIFAFLPLMPSGPNTGLIACVGVDEHARRKGVGLALLVKAMENMKERGIAGVCIDWVVIRGFYEKLGFEMAAMNDTGRNQTTIIQPWNVAVVGVAFALTGVSFLIIISRTILRRLKHEEYLLDDFVMLASVVLYAVYTAVFPIAVNDCQNLWHRHHADALQYYNGTNFAAIDPGELSPHQIQRGIHPPHYLLEGHLLIAATVMLGSQFILVGRPFFLSYIWSTKACILIFYTRITDRMIELMIIKAAGISVAITWLACMVSIFLECNPLSLEWQVLPQVPECAVASTLVMASVVAVIITRIVTVARVDSDPAHWQPNLLIWGQVECFLMTAVANAPILYRLWRHGFNHIRKTQFGMDACSTGYTPPVENQVPRAESRGKAASMRMKTFGRGLRSSMAKMQDAVRRSGEGFQIERRVELLQHTKTITMNNSTTQSESPEIWGGTAGPLTHISTTISRTGALAVEIDKRQQFANKFKALRQNRTTNDSNA</sequence>
<dbReference type="Gene3D" id="3.40.630.30">
    <property type="match status" value="1"/>
</dbReference>
<evidence type="ECO:0000313" key="9">
    <source>
        <dbReference type="Proteomes" id="UP000566819"/>
    </source>
</evidence>
<dbReference type="InterPro" id="IPR036962">
    <property type="entry name" value="Glyco_hydro_3_N_sf"/>
</dbReference>
<comment type="caution">
    <text evidence="8">The sequence shown here is derived from an EMBL/GenBank/DDBJ whole genome shotgun (WGS) entry which is preliminary data.</text>
</comment>
<dbReference type="GO" id="GO:0004553">
    <property type="term" value="F:hydrolase activity, hydrolyzing O-glycosyl compounds"/>
    <property type="evidence" value="ECO:0007669"/>
    <property type="project" value="InterPro"/>
</dbReference>
<dbReference type="Gene3D" id="3.20.20.300">
    <property type="entry name" value="Glycoside hydrolase, family 3, N-terminal domain"/>
    <property type="match status" value="1"/>
</dbReference>
<dbReference type="CDD" id="cd04301">
    <property type="entry name" value="NAT_SF"/>
    <property type="match status" value="2"/>
</dbReference>
<dbReference type="Proteomes" id="UP000566819">
    <property type="component" value="Unassembled WGS sequence"/>
</dbReference>
<dbReference type="GO" id="GO:0005975">
    <property type="term" value="P:carbohydrate metabolic process"/>
    <property type="evidence" value="ECO:0007669"/>
    <property type="project" value="InterPro"/>
</dbReference>
<dbReference type="InterPro" id="IPR016181">
    <property type="entry name" value="Acyl_CoA_acyltransferase"/>
</dbReference>
<dbReference type="InterPro" id="IPR001764">
    <property type="entry name" value="Glyco_hydro_3_N"/>
</dbReference>
<dbReference type="Pfam" id="PF13508">
    <property type="entry name" value="Acetyltransf_7"/>
    <property type="match status" value="1"/>
</dbReference>
<feature type="domain" description="ENTH" evidence="6">
    <location>
        <begin position="362"/>
        <end position="495"/>
    </location>
</feature>
<reference evidence="8 9" key="1">
    <citation type="submission" date="2020-03" db="EMBL/GenBank/DDBJ databases">
        <title>Draft Genome Sequence of Cudoniella acicularis.</title>
        <authorList>
            <person name="Buettner E."/>
            <person name="Kellner H."/>
        </authorList>
    </citation>
    <scope>NUCLEOTIDE SEQUENCE [LARGE SCALE GENOMIC DNA]</scope>
    <source>
        <strain evidence="8 9">DSM 108380</strain>
    </source>
</reference>
<evidence type="ECO:0000256" key="1">
    <source>
        <dbReference type="ARBA" id="ARBA00005336"/>
    </source>
</evidence>
<keyword evidence="5" id="KW-0812">Transmembrane</keyword>
<protein>
    <recommendedName>
        <fullName evidence="10">N-acetyltransferase domain-containing protein</fullName>
    </recommendedName>
</protein>
<dbReference type="PROSITE" id="PS51186">
    <property type="entry name" value="GNAT"/>
    <property type="match status" value="2"/>
</dbReference>
<dbReference type="InterPro" id="IPR013809">
    <property type="entry name" value="ENTH"/>
</dbReference>
<feature type="domain" description="N-acetyltransferase" evidence="7">
    <location>
        <begin position="852"/>
        <end position="1006"/>
    </location>
</feature>
<evidence type="ECO:0000256" key="3">
    <source>
        <dbReference type="ARBA" id="ARBA00023180"/>
    </source>
</evidence>
<evidence type="ECO:0000256" key="5">
    <source>
        <dbReference type="PROSITE-ProRule" id="PRU00243"/>
    </source>
</evidence>
<feature type="transmembrane region" description="Helical" evidence="5">
    <location>
        <begin position="1038"/>
        <end position="1063"/>
    </location>
</feature>
<keyword evidence="4" id="KW-0326">Glycosidase</keyword>
<evidence type="ECO:0008006" key="10">
    <source>
        <dbReference type="Google" id="ProtNLM"/>
    </source>
</evidence>
<evidence type="ECO:0000259" key="7">
    <source>
        <dbReference type="PROSITE" id="PS51186"/>
    </source>
</evidence>
<organism evidence="8 9">
    <name type="scientific">Cudoniella acicularis</name>
    <dbReference type="NCBI Taxonomy" id="354080"/>
    <lineage>
        <taxon>Eukaryota</taxon>
        <taxon>Fungi</taxon>
        <taxon>Dikarya</taxon>
        <taxon>Ascomycota</taxon>
        <taxon>Pezizomycotina</taxon>
        <taxon>Leotiomycetes</taxon>
        <taxon>Helotiales</taxon>
        <taxon>Tricladiaceae</taxon>
        <taxon>Cudoniella</taxon>
    </lineage>
</organism>
<dbReference type="SUPFAM" id="SSF55729">
    <property type="entry name" value="Acyl-CoA N-acyltransferases (Nat)"/>
    <property type="match status" value="1"/>
</dbReference>
<name>A0A8H4RUD1_9HELO</name>
<dbReference type="PANTHER" id="PTHR30480">
    <property type="entry name" value="BETA-HEXOSAMINIDASE-RELATED"/>
    <property type="match status" value="1"/>
</dbReference>
<keyword evidence="9" id="KW-1185">Reference proteome</keyword>
<accession>A0A8H4RUD1</accession>
<dbReference type="SUPFAM" id="SSF48464">
    <property type="entry name" value="ENTH/VHS domain"/>
    <property type="match status" value="1"/>
</dbReference>
<proteinExistence type="inferred from homology"/>
<evidence type="ECO:0000259" key="6">
    <source>
        <dbReference type="PROSITE" id="PS50942"/>
    </source>
</evidence>
<gene>
    <name evidence="8" type="ORF">G7Y89_g2509</name>
</gene>
<dbReference type="InterPro" id="IPR008942">
    <property type="entry name" value="ENTH_VHS"/>
</dbReference>